<dbReference type="GO" id="GO:0005846">
    <property type="term" value="C:nuclear cap binding complex"/>
    <property type="evidence" value="ECO:0007669"/>
    <property type="project" value="InterPro"/>
</dbReference>
<organism evidence="14">
    <name type="scientific">Drosophila sechellia</name>
    <name type="common">Fruit fly</name>
    <dbReference type="NCBI Taxonomy" id="7238"/>
    <lineage>
        <taxon>Eukaryota</taxon>
        <taxon>Metazoa</taxon>
        <taxon>Ecdysozoa</taxon>
        <taxon>Arthropoda</taxon>
        <taxon>Hexapoda</taxon>
        <taxon>Insecta</taxon>
        <taxon>Pterygota</taxon>
        <taxon>Neoptera</taxon>
        <taxon>Endopterygota</taxon>
        <taxon>Diptera</taxon>
        <taxon>Brachycera</taxon>
        <taxon>Muscomorpha</taxon>
        <taxon>Ephydroidea</taxon>
        <taxon>Drosophilidae</taxon>
        <taxon>Drosophila</taxon>
        <taxon>Sophophora</taxon>
    </lineage>
</organism>
<name>B4I3F9_DROSE</name>
<keyword evidence="9" id="KW-0539">Nucleus</keyword>
<evidence type="ECO:0000256" key="3">
    <source>
        <dbReference type="ARBA" id="ARBA00011361"/>
    </source>
</evidence>
<dbReference type="GO" id="GO:0000184">
    <property type="term" value="P:nuclear-transcribed mRNA catabolic process, nonsense-mediated decay"/>
    <property type="evidence" value="ECO:0007669"/>
    <property type="project" value="TreeGrafter"/>
</dbReference>
<evidence type="ECO:0000256" key="5">
    <source>
        <dbReference type="ARBA" id="ARBA00022664"/>
    </source>
</evidence>
<dbReference type="PhylomeDB" id="B4I3F9"/>
<dbReference type="EMBL" id="CH480821">
    <property type="protein sequence ID" value="EDW55323.1"/>
    <property type="molecule type" value="Genomic_DNA"/>
</dbReference>
<evidence type="ECO:0000256" key="6">
    <source>
        <dbReference type="ARBA" id="ARBA00023042"/>
    </source>
</evidence>
<evidence type="ECO:0000256" key="2">
    <source>
        <dbReference type="ARBA" id="ARBA00007413"/>
    </source>
</evidence>
<keyword evidence="14" id="KW-1185">Reference proteome</keyword>
<evidence type="ECO:0000256" key="10">
    <source>
        <dbReference type="ARBA" id="ARBA00024736"/>
    </source>
</evidence>
<dbReference type="GO" id="GO:0006406">
    <property type="term" value="P:mRNA export from nucleus"/>
    <property type="evidence" value="ECO:0007669"/>
    <property type="project" value="InterPro"/>
</dbReference>
<keyword evidence="5" id="KW-0507">mRNA processing</keyword>
<reference evidence="13 14" key="1">
    <citation type="journal article" date="2007" name="Nature">
        <title>Evolution of genes and genomes on the Drosophila phylogeny.</title>
        <authorList>
            <consortium name="Drosophila 12 Genomes Consortium"/>
            <person name="Clark A.G."/>
            <person name="Eisen M.B."/>
            <person name="Smith D.R."/>
            <person name="Bergman C.M."/>
            <person name="Oliver B."/>
            <person name="Markow T.A."/>
            <person name="Kaufman T.C."/>
            <person name="Kellis M."/>
            <person name="Gelbart W."/>
            <person name="Iyer V.N."/>
            <person name="Pollard D.A."/>
            <person name="Sackton T.B."/>
            <person name="Larracuente A.M."/>
            <person name="Singh N.D."/>
            <person name="Abad J.P."/>
            <person name="Abt D.N."/>
            <person name="Adryan B."/>
            <person name="Aguade M."/>
            <person name="Akashi H."/>
            <person name="Anderson W.W."/>
            <person name="Aquadro C.F."/>
            <person name="Ardell D.H."/>
            <person name="Arguello R."/>
            <person name="Artieri C.G."/>
            <person name="Barbash D.A."/>
            <person name="Barker D."/>
            <person name="Barsanti P."/>
            <person name="Batterham P."/>
            <person name="Batzoglou S."/>
            <person name="Begun D."/>
            <person name="Bhutkar A."/>
            <person name="Blanco E."/>
            <person name="Bosak S.A."/>
            <person name="Bradley R.K."/>
            <person name="Brand A.D."/>
            <person name="Brent M.R."/>
            <person name="Brooks A.N."/>
            <person name="Brown R.H."/>
            <person name="Butlin R.K."/>
            <person name="Caggese C."/>
            <person name="Calvi B.R."/>
            <person name="Bernardo de Carvalho A."/>
            <person name="Caspi A."/>
            <person name="Castrezana S."/>
            <person name="Celniker S.E."/>
            <person name="Chang J.L."/>
            <person name="Chapple C."/>
            <person name="Chatterji S."/>
            <person name="Chinwalla A."/>
            <person name="Civetta A."/>
            <person name="Clifton S.W."/>
            <person name="Comeron J.M."/>
            <person name="Costello J.C."/>
            <person name="Coyne J.A."/>
            <person name="Daub J."/>
            <person name="David R.G."/>
            <person name="Delcher A.L."/>
            <person name="Delehaunty K."/>
            <person name="Do C.B."/>
            <person name="Ebling H."/>
            <person name="Edwards K."/>
            <person name="Eickbush T."/>
            <person name="Evans J.D."/>
            <person name="Filipski A."/>
            <person name="Findeiss S."/>
            <person name="Freyhult E."/>
            <person name="Fulton L."/>
            <person name="Fulton R."/>
            <person name="Garcia A.C."/>
            <person name="Gardiner A."/>
            <person name="Garfield D.A."/>
            <person name="Garvin B.E."/>
            <person name="Gibson G."/>
            <person name="Gilbert D."/>
            <person name="Gnerre S."/>
            <person name="Godfrey J."/>
            <person name="Good R."/>
            <person name="Gotea V."/>
            <person name="Gravely B."/>
            <person name="Greenberg A.J."/>
            <person name="Griffiths-Jones S."/>
            <person name="Gross S."/>
            <person name="Guigo R."/>
            <person name="Gustafson E.A."/>
            <person name="Haerty W."/>
            <person name="Hahn M.W."/>
            <person name="Halligan D.L."/>
            <person name="Halpern A.L."/>
            <person name="Halter G.M."/>
            <person name="Han M.V."/>
            <person name="Heger A."/>
            <person name="Hillier L."/>
            <person name="Hinrichs A.S."/>
            <person name="Holmes I."/>
            <person name="Hoskins R.A."/>
            <person name="Hubisz M.J."/>
            <person name="Hultmark D."/>
            <person name="Huntley M.A."/>
            <person name="Jaffe D.B."/>
            <person name="Jagadeeshan S."/>
            <person name="Jeck W.R."/>
            <person name="Johnson J."/>
            <person name="Jones C.D."/>
            <person name="Jordan W.C."/>
            <person name="Karpen G.H."/>
            <person name="Kataoka E."/>
            <person name="Keightley P.D."/>
            <person name="Kheradpour P."/>
            <person name="Kirkness E.F."/>
            <person name="Koerich L.B."/>
            <person name="Kristiansen K."/>
            <person name="Kudrna D."/>
            <person name="Kulathinal R.J."/>
            <person name="Kumar S."/>
            <person name="Kwok R."/>
            <person name="Lander E."/>
            <person name="Langley C.H."/>
            <person name="Lapoint R."/>
            <person name="Lazzaro B.P."/>
            <person name="Lee S.J."/>
            <person name="Levesque L."/>
            <person name="Li R."/>
            <person name="Lin C.F."/>
            <person name="Lin M.F."/>
            <person name="Lindblad-Toh K."/>
            <person name="Llopart A."/>
            <person name="Long M."/>
            <person name="Low L."/>
            <person name="Lozovsky E."/>
            <person name="Lu J."/>
            <person name="Luo M."/>
            <person name="Machado C.A."/>
            <person name="Makalowski W."/>
            <person name="Marzo M."/>
            <person name="Matsuda M."/>
            <person name="Matzkin L."/>
            <person name="McAllister B."/>
            <person name="McBride C.S."/>
            <person name="McKernan B."/>
            <person name="McKernan K."/>
            <person name="Mendez-Lago M."/>
            <person name="Minx P."/>
            <person name="Mollenhauer M.U."/>
            <person name="Montooth K."/>
            <person name="Mount S.M."/>
            <person name="Mu X."/>
            <person name="Myers E."/>
            <person name="Negre B."/>
            <person name="Newfeld S."/>
            <person name="Nielsen R."/>
            <person name="Noor M.A."/>
            <person name="O'Grady P."/>
            <person name="Pachter L."/>
            <person name="Papaceit M."/>
            <person name="Parisi M.J."/>
            <person name="Parisi M."/>
            <person name="Parts L."/>
            <person name="Pedersen J.S."/>
            <person name="Pesole G."/>
            <person name="Phillippy A.M."/>
            <person name="Ponting C.P."/>
            <person name="Pop M."/>
            <person name="Porcelli D."/>
            <person name="Powell J.R."/>
            <person name="Prohaska S."/>
            <person name="Pruitt K."/>
            <person name="Puig M."/>
            <person name="Quesneville H."/>
            <person name="Ram K.R."/>
            <person name="Rand D."/>
            <person name="Rasmussen M.D."/>
            <person name="Reed L.K."/>
            <person name="Reenan R."/>
            <person name="Reily A."/>
            <person name="Remington K.A."/>
            <person name="Rieger T.T."/>
            <person name="Ritchie M.G."/>
            <person name="Robin C."/>
            <person name="Rogers Y.H."/>
            <person name="Rohde C."/>
            <person name="Rozas J."/>
            <person name="Rubenfield M.J."/>
            <person name="Ruiz A."/>
            <person name="Russo S."/>
            <person name="Salzberg S.L."/>
            <person name="Sanchez-Gracia A."/>
            <person name="Saranga D.J."/>
            <person name="Sato H."/>
            <person name="Schaeffer S.W."/>
            <person name="Schatz M.C."/>
            <person name="Schlenke T."/>
            <person name="Schwartz R."/>
            <person name="Segarra C."/>
            <person name="Singh R.S."/>
            <person name="Sirot L."/>
            <person name="Sirota M."/>
            <person name="Sisneros N.B."/>
            <person name="Smith C.D."/>
            <person name="Smith T.F."/>
            <person name="Spieth J."/>
            <person name="Stage D.E."/>
            <person name="Stark A."/>
            <person name="Stephan W."/>
            <person name="Strausberg R.L."/>
            <person name="Strempel S."/>
            <person name="Sturgill D."/>
            <person name="Sutton G."/>
            <person name="Sutton G.G."/>
            <person name="Tao W."/>
            <person name="Teichmann S."/>
            <person name="Tobari Y.N."/>
            <person name="Tomimura Y."/>
            <person name="Tsolas J.M."/>
            <person name="Valente V.L."/>
            <person name="Venter E."/>
            <person name="Venter J.C."/>
            <person name="Vicario S."/>
            <person name="Vieira F.G."/>
            <person name="Vilella A.J."/>
            <person name="Villasante A."/>
            <person name="Walenz B."/>
            <person name="Wang J."/>
            <person name="Wasserman M."/>
            <person name="Watts T."/>
            <person name="Wilson D."/>
            <person name="Wilson R.K."/>
            <person name="Wing R.A."/>
            <person name="Wolfner M.F."/>
            <person name="Wong A."/>
            <person name="Wong G.K."/>
            <person name="Wu C.I."/>
            <person name="Wu G."/>
            <person name="Yamamoto D."/>
            <person name="Yang H.P."/>
            <person name="Yang S.P."/>
            <person name="Yorke J.A."/>
            <person name="Yoshida K."/>
            <person name="Zdobnov E."/>
            <person name="Zhang P."/>
            <person name="Zhang Y."/>
            <person name="Zimin A.V."/>
            <person name="Baldwin J."/>
            <person name="Abdouelleil A."/>
            <person name="Abdulkadir J."/>
            <person name="Abebe A."/>
            <person name="Abera B."/>
            <person name="Abreu J."/>
            <person name="Acer S.C."/>
            <person name="Aftuck L."/>
            <person name="Alexander A."/>
            <person name="An P."/>
            <person name="Anderson E."/>
            <person name="Anderson S."/>
            <person name="Arachi H."/>
            <person name="Azer M."/>
            <person name="Bachantsang P."/>
            <person name="Barry A."/>
            <person name="Bayul T."/>
            <person name="Berlin A."/>
            <person name="Bessette D."/>
            <person name="Bloom T."/>
            <person name="Blye J."/>
            <person name="Boguslavskiy L."/>
            <person name="Bonnet C."/>
            <person name="Boukhgalter B."/>
            <person name="Bourzgui I."/>
            <person name="Brown A."/>
            <person name="Cahill P."/>
            <person name="Channer S."/>
            <person name="Cheshatsang Y."/>
            <person name="Chuda L."/>
            <person name="Citroen M."/>
            <person name="Collymore A."/>
            <person name="Cooke P."/>
            <person name="Costello M."/>
            <person name="D'Aco K."/>
            <person name="Daza R."/>
            <person name="De Haan G."/>
            <person name="DeGray S."/>
            <person name="DeMaso C."/>
            <person name="Dhargay N."/>
            <person name="Dooley K."/>
            <person name="Dooley E."/>
            <person name="Doricent M."/>
            <person name="Dorje P."/>
            <person name="Dorjee K."/>
            <person name="Dupes A."/>
            <person name="Elong R."/>
            <person name="Falk J."/>
            <person name="Farina A."/>
            <person name="Faro S."/>
            <person name="Ferguson D."/>
            <person name="Fisher S."/>
            <person name="Foley C.D."/>
            <person name="Franke A."/>
            <person name="Friedrich D."/>
            <person name="Gadbois L."/>
            <person name="Gearin G."/>
            <person name="Gearin C.R."/>
            <person name="Giannoukos G."/>
            <person name="Goode T."/>
            <person name="Graham J."/>
            <person name="Grandbois E."/>
            <person name="Grewal S."/>
            <person name="Gyaltsen K."/>
            <person name="Hafez N."/>
            <person name="Hagos B."/>
            <person name="Hall J."/>
            <person name="Henson C."/>
            <person name="Hollinger A."/>
            <person name="Honan T."/>
            <person name="Huard M.D."/>
            <person name="Hughes L."/>
            <person name="Hurhula B."/>
            <person name="Husby M.E."/>
            <person name="Kamat A."/>
            <person name="Kanga B."/>
            <person name="Kashin S."/>
            <person name="Khazanovich D."/>
            <person name="Kisner P."/>
            <person name="Lance K."/>
            <person name="Lara M."/>
            <person name="Lee W."/>
            <person name="Lennon N."/>
            <person name="Letendre F."/>
            <person name="LeVine R."/>
            <person name="Lipovsky A."/>
            <person name="Liu X."/>
            <person name="Liu J."/>
            <person name="Liu S."/>
            <person name="Lokyitsang T."/>
            <person name="Lokyitsang Y."/>
            <person name="Lubonja R."/>
            <person name="Lui A."/>
            <person name="MacDonald P."/>
            <person name="Magnisalis V."/>
            <person name="Maru K."/>
            <person name="Matthews C."/>
            <person name="McCusker W."/>
            <person name="McDonough S."/>
            <person name="Mehta T."/>
            <person name="Meldrim J."/>
            <person name="Meneus L."/>
            <person name="Mihai O."/>
            <person name="Mihalev A."/>
            <person name="Mihova T."/>
            <person name="Mittelman R."/>
            <person name="Mlenga V."/>
            <person name="Montmayeur A."/>
            <person name="Mulrain L."/>
            <person name="Navidi A."/>
            <person name="Naylor J."/>
            <person name="Negash T."/>
            <person name="Nguyen T."/>
            <person name="Nguyen N."/>
            <person name="Nicol R."/>
            <person name="Norbu C."/>
            <person name="Norbu N."/>
            <person name="Novod N."/>
            <person name="O'Neill B."/>
            <person name="Osman S."/>
            <person name="Markiewicz E."/>
            <person name="Oyono O.L."/>
            <person name="Patti C."/>
            <person name="Phunkhang P."/>
            <person name="Pierre F."/>
            <person name="Priest M."/>
            <person name="Raghuraman S."/>
            <person name="Rege F."/>
            <person name="Reyes R."/>
            <person name="Rise C."/>
            <person name="Rogov P."/>
            <person name="Ross K."/>
            <person name="Ryan E."/>
            <person name="Settipalli S."/>
            <person name="Shea T."/>
            <person name="Sherpa N."/>
            <person name="Shi L."/>
            <person name="Shih D."/>
            <person name="Sparrow T."/>
            <person name="Spaulding J."/>
            <person name="Stalker J."/>
            <person name="Stange-Thomann N."/>
            <person name="Stavropoulos S."/>
            <person name="Stone C."/>
            <person name="Strader C."/>
            <person name="Tesfaye S."/>
            <person name="Thomson T."/>
            <person name="Thoulutsang Y."/>
            <person name="Thoulutsang D."/>
            <person name="Topham K."/>
            <person name="Topping I."/>
            <person name="Tsamla T."/>
            <person name="Vassiliev H."/>
            <person name="Vo A."/>
            <person name="Wangchuk T."/>
            <person name="Wangdi T."/>
            <person name="Weiand M."/>
            <person name="Wilkinson J."/>
            <person name="Wilson A."/>
            <person name="Yadav S."/>
            <person name="Young G."/>
            <person name="Yu Q."/>
            <person name="Zembek L."/>
            <person name="Zhong D."/>
            <person name="Zimmer A."/>
            <person name="Zwirko Z."/>
            <person name="Jaffe D.B."/>
            <person name="Alvarez P."/>
            <person name="Brockman W."/>
            <person name="Butler J."/>
            <person name="Chin C."/>
            <person name="Gnerre S."/>
            <person name="Grabherr M."/>
            <person name="Kleber M."/>
            <person name="Mauceli E."/>
            <person name="MacCallum I."/>
        </authorList>
    </citation>
    <scope>NUCLEOTIDE SEQUENCE [LARGE SCALE GENOMIC DNA]</scope>
    <source>
        <strain evidence="14">Rob3c / Tucson 14021-0248.25</strain>
    </source>
</reference>
<dbReference type="SMART" id="SM00543">
    <property type="entry name" value="MIF4G"/>
    <property type="match status" value="1"/>
</dbReference>
<dbReference type="AlphaFoldDB" id="B4I3F9"/>
<dbReference type="PANTHER" id="PTHR12412">
    <property type="entry name" value="CAP BINDING PROTEIN"/>
    <property type="match status" value="1"/>
</dbReference>
<dbReference type="Pfam" id="PF02854">
    <property type="entry name" value="MIF4G"/>
    <property type="match status" value="1"/>
</dbReference>
<dbReference type="GO" id="GO:0006370">
    <property type="term" value="P:7-methylguanosine mRNA capping"/>
    <property type="evidence" value="ECO:0007669"/>
    <property type="project" value="UniProtKB-KW"/>
</dbReference>
<comment type="subunit">
    <text evidence="3">Component of the nuclear cap-binding complex (CBC), a heterodimer composed of Cbp80 and Cbp20 that interacts with m7GpppG-capped RNA.</text>
</comment>
<dbReference type="GO" id="GO:0003729">
    <property type="term" value="F:mRNA binding"/>
    <property type="evidence" value="ECO:0007669"/>
    <property type="project" value="TreeGrafter"/>
</dbReference>
<gene>
    <name evidence="13" type="primary">Dsec\GM10424</name>
    <name evidence="13" type="ORF">Dsec_GM10424</name>
</gene>
<proteinExistence type="inferred from homology"/>
<keyword evidence="6" id="KW-0506">mRNA capping</keyword>
<comment type="subcellular location">
    <subcellularLocation>
        <location evidence="1">Nucleus</location>
    </subcellularLocation>
</comment>
<dbReference type="FunFam" id="1.25.40.180:FF:000010">
    <property type="entry name" value="Nuclear cap-binding protein subunit 1"/>
    <property type="match status" value="1"/>
</dbReference>
<keyword evidence="8" id="KW-0508">mRNA splicing</keyword>
<evidence type="ECO:0000256" key="11">
    <source>
        <dbReference type="ARBA" id="ARBA00030965"/>
    </source>
</evidence>
<comment type="function">
    <text evidence="10">Component of the cap-binding complex (CBC), which binds cotranscriptionally to the 5'-cap of pre-mRNAs and is involved in various processes such as pre-mRNA splicing and RNA-mediated gene silencing (RNAi). The CBC complex is involved in miRNA-mediated RNA interference via its interaction with Ars2 and is required for primary microRNAs (miRNAs) processing. Also involved in innate immunity via the short interfering RNAs (siRNAs) processing machinery by restricting the viral RNA production. In the CBC complex, Cbp80 does not bind directly capped RNAs (m7GpppG-capped RNA) but is required to stabilize the movement of the N-terminal loop of Cbp20 and lock the CBC into a high affinity cap-binding state with the cap structure.</text>
</comment>
<dbReference type="InterPro" id="IPR027159">
    <property type="entry name" value="CBP80"/>
</dbReference>
<evidence type="ECO:0000256" key="8">
    <source>
        <dbReference type="ARBA" id="ARBA00023187"/>
    </source>
</evidence>
<dbReference type="Proteomes" id="UP000001292">
    <property type="component" value="Unassembled WGS sequence"/>
</dbReference>
<dbReference type="Gene3D" id="1.25.40.180">
    <property type="match status" value="3"/>
</dbReference>
<feature type="domain" description="MIF4G" evidence="12">
    <location>
        <begin position="25"/>
        <end position="228"/>
    </location>
</feature>
<dbReference type="GO" id="GO:0000339">
    <property type="term" value="F:RNA cap binding"/>
    <property type="evidence" value="ECO:0007669"/>
    <property type="project" value="InterPro"/>
</dbReference>
<dbReference type="InterPro" id="IPR016024">
    <property type="entry name" value="ARM-type_fold"/>
</dbReference>
<dbReference type="KEGG" id="dse:6614347"/>
<dbReference type="OMA" id="GCKSFTH"/>
<protein>
    <recommendedName>
        <fullName evidence="4">Nuclear cap-binding protein subunit 1</fullName>
    </recommendedName>
    <alternativeName>
        <fullName evidence="11">80 kDa nuclear cap-binding protein</fullName>
    </alternativeName>
</protein>
<evidence type="ECO:0000256" key="9">
    <source>
        <dbReference type="ARBA" id="ARBA00023242"/>
    </source>
</evidence>
<evidence type="ECO:0000313" key="13">
    <source>
        <dbReference type="EMBL" id="EDW55323.1"/>
    </source>
</evidence>
<dbReference type="InterPro" id="IPR015174">
    <property type="entry name" value="MIF4G-like_typ-2"/>
</dbReference>
<evidence type="ECO:0000256" key="4">
    <source>
        <dbReference type="ARBA" id="ARBA00019879"/>
    </source>
</evidence>
<evidence type="ECO:0000313" key="14">
    <source>
        <dbReference type="Proteomes" id="UP000001292"/>
    </source>
</evidence>
<dbReference type="SUPFAM" id="SSF48371">
    <property type="entry name" value="ARM repeat"/>
    <property type="match status" value="3"/>
</dbReference>
<evidence type="ECO:0000256" key="7">
    <source>
        <dbReference type="ARBA" id="ARBA00023158"/>
    </source>
</evidence>
<dbReference type="HOGENOM" id="CLU_013207_0_0_1"/>
<dbReference type="PANTHER" id="PTHR12412:SF2">
    <property type="entry name" value="NUCLEAR CAP-BINDING PROTEIN SUBUNIT 1"/>
    <property type="match status" value="1"/>
</dbReference>
<evidence type="ECO:0000256" key="1">
    <source>
        <dbReference type="ARBA" id="ARBA00004123"/>
    </source>
</evidence>
<accession>B4I3F9</accession>
<evidence type="ECO:0000259" key="12">
    <source>
        <dbReference type="SMART" id="SM00543"/>
    </source>
</evidence>
<comment type="similarity">
    <text evidence="2">Belongs to the NCBP1 family.</text>
</comment>
<keyword evidence="7" id="KW-0943">RNA-mediated gene silencing</keyword>
<dbReference type="GO" id="GO:0031047">
    <property type="term" value="P:regulatory ncRNA-mediated gene silencing"/>
    <property type="evidence" value="ECO:0007669"/>
    <property type="project" value="UniProtKB-KW"/>
</dbReference>
<dbReference type="InterPro" id="IPR015172">
    <property type="entry name" value="MIF4G-like_typ-1"/>
</dbReference>
<sequence length="751" mass="85910">MGRRKRQDSSDGDEFRLKRTFQTMLSTVDQLMRELTFACGTLLELKLVNLGNLLAKGVRVELKEHIVSVLVINLGNYPGQASAYATLVGLINVADFEFASECVFFMVQKMGESVHTRDWNKCRGVVHCLVDLYNCRVISSSYILNLLAAFMKDCEALKDPDDLVGITPQVRRDFLAYCVLSAMPLIGRELELEAAFDKLMVSLQIYIKKRSALHSTMLSVWRDFNQRDYLEVMWQQVDGMRQNHWAEPEHQLIPRPYKSFDETLRHGKVHHLRNYCLSAHEEGCRYPAPRVCFRIFSCDSVGEIPNLPPPVSIERHLLEAQILDMLISFHNERKICADSLWMYAASKPQLPVYYCIVEVILGEMLRLPNAKWTTITYGSLLVELCKRQPDKIPQVVVQALDIIYNRLNSMSVACFDRLVNWVSHHISNFGFNCQWSKWAHSLPSPIDPSATNLQPKVVFLRELLKKCCRLSYHQRIKEVVPDILVNFLPPPGLPHFKFVDETLPGAILSKDLLEAMRCPRASPKIISEIIKSSTGIGPLLKINVFTQNCLHLGSKSFSHTFAILAKYQSVFKDLVKGDWDGQIAVLNGVFDVWVASDHYKFVVAEKLVKVFIIEPISIVTWIFGPSMRKELTKMYIWELLHSAVRHLKRVQHDVEVVDVDNPNACDPVVKSVLYTVVERLVKILCSAPFADEGTEEHYWFQWVLGRLEETLFIYADDFKVIKNKLMKISENSSDNRPEVSKTIAAFVACVL</sequence>
<dbReference type="STRING" id="7238.B4I3F9"/>
<dbReference type="InterPro" id="IPR003890">
    <property type="entry name" value="MIF4G-like_typ-3"/>
</dbReference>
<dbReference type="Pfam" id="PF09090">
    <property type="entry name" value="MIF4G_like_2"/>
    <property type="match status" value="1"/>
</dbReference>
<dbReference type="Pfam" id="PF09088">
    <property type="entry name" value="MIF4G_like"/>
    <property type="match status" value="1"/>
</dbReference>
<dbReference type="GO" id="GO:0005634">
    <property type="term" value="C:nucleus"/>
    <property type="evidence" value="ECO:0007669"/>
    <property type="project" value="UniProtKB-SubCell"/>
</dbReference>
<dbReference type="OrthoDB" id="10252707at2759"/>
<dbReference type="GO" id="GO:0008380">
    <property type="term" value="P:RNA splicing"/>
    <property type="evidence" value="ECO:0007669"/>
    <property type="project" value="UniProtKB-KW"/>
</dbReference>